<feature type="compositionally biased region" description="Basic and acidic residues" evidence="1">
    <location>
        <begin position="45"/>
        <end position="60"/>
    </location>
</feature>
<evidence type="ECO:0000313" key="2">
    <source>
        <dbReference type="EMBL" id="MFD2564219.1"/>
    </source>
</evidence>
<dbReference type="EMBL" id="JBHULE010000019">
    <property type="protein sequence ID" value="MFD2564219.1"/>
    <property type="molecule type" value="Genomic_DNA"/>
</dbReference>
<dbReference type="SUPFAM" id="SSF56978">
    <property type="entry name" value="Perfringolysin"/>
    <property type="match status" value="1"/>
</dbReference>
<feature type="region of interest" description="Disordered" evidence="1">
    <location>
        <begin position="1"/>
        <end position="68"/>
    </location>
</feature>
<organism evidence="2 3">
    <name type="scientific">Aquimarina rubra</name>
    <dbReference type="NCBI Taxonomy" id="1920033"/>
    <lineage>
        <taxon>Bacteria</taxon>
        <taxon>Pseudomonadati</taxon>
        <taxon>Bacteroidota</taxon>
        <taxon>Flavobacteriia</taxon>
        <taxon>Flavobacteriales</taxon>
        <taxon>Flavobacteriaceae</taxon>
        <taxon>Aquimarina</taxon>
    </lineage>
</organism>
<accession>A0ABW5LI90</accession>
<name>A0ABW5LI90_9FLAO</name>
<protein>
    <submittedName>
        <fullName evidence="2">Thiol-activated cytolysin family protein</fullName>
    </submittedName>
</protein>
<sequence length="569" mass="63306">MKTIEKKDPKGKQGEKTGKRKTAARKTRPKVKTTTGRSGRSPQKPQKEAVTKKPVKDIIKKRPQQTQLKDKTIAKFKRDNTEVKYVVQKSNKKRAAQAKTTTSNLPETKEEVINDLICTTKYVEESVENADQYILSPLSSIWLGAAMNLDDLNRGVYSNNTEDRRPITISNSFGYAGENYKTIQNPSKHKVHQATVSLKNQEIVQNPGTQMQFDLFEVNSSEQLKLHFGAEAQIGSVNIAGASDFNFTTTNKNYMAVFKQVFYTESVSPIDKSKFFKDRSANDKDIYVSSIAWGRLVLLTIESSSSEQEISAMLNATFGERVSAEFQAEYEKTVSESNIQLYILGGGSQSAGTLISDLSQLTSYISDNSEYHPLNNPGSPIIYQFTSAGSGALTSVLSSTSYPLQVCVPYTGKYEVEIQNIEVVKKNKNKNLNVYGKVTVKAYTKMKNKTSGSYSNPPGGATAWNEGKKEAVKLGEGEKERIKSKKVLTFDKLTEIDDKASYIEIKGDLSEKEALKSDHLGVKTKKIYIYDLPNYASSAGSINDDNYLEFRDGKGIIRVNFGIKSLNSY</sequence>
<proteinExistence type="predicted"/>
<dbReference type="InterPro" id="IPR036359">
    <property type="entry name" value="Thiol_cytolysin_sf"/>
</dbReference>
<comment type="caution">
    <text evidence="2">The sequence shown here is derived from an EMBL/GenBank/DDBJ whole genome shotgun (WGS) entry which is preliminary data.</text>
</comment>
<keyword evidence="3" id="KW-1185">Reference proteome</keyword>
<dbReference type="Gene3D" id="3.30.1040.20">
    <property type="match status" value="1"/>
</dbReference>
<dbReference type="RefSeq" id="WP_378294059.1">
    <property type="nucleotide sequence ID" value="NZ_JBHULE010000019.1"/>
</dbReference>
<feature type="compositionally biased region" description="Basic and acidic residues" evidence="1">
    <location>
        <begin position="1"/>
        <end position="17"/>
    </location>
</feature>
<dbReference type="Pfam" id="PF01289">
    <property type="entry name" value="Thiol_cytolysin"/>
    <property type="match status" value="1"/>
</dbReference>
<dbReference type="Gene3D" id="3.40.30.40">
    <property type="entry name" value="Perfringolysin"/>
    <property type="match status" value="1"/>
</dbReference>
<feature type="compositionally biased region" description="Basic residues" evidence="1">
    <location>
        <begin position="18"/>
        <end position="31"/>
    </location>
</feature>
<reference evidence="3" key="1">
    <citation type="journal article" date="2019" name="Int. J. Syst. Evol. Microbiol.">
        <title>The Global Catalogue of Microorganisms (GCM) 10K type strain sequencing project: providing services to taxonomists for standard genome sequencing and annotation.</title>
        <authorList>
            <consortium name="The Broad Institute Genomics Platform"/>
            <consortium name="The Broad Institute Genome Sequencing Center for Infectious Disease"/>
            <person name="Wu L."/>
            <person name="Ma J."/>
        </authorList>
    </citation>
    <scope>NUCLEOTIDE SEQUENCE [LARGE SCALE GENOMIC DNA]</scope>
    <source>
        <strain evidence="3">KCTC 52274</strain>
    </source>
</reference>
<dbReference type="Proteomes" id="UP001597319">
    <property type="component" value="Unassembled WGS sequence"/>
</dbReference>
<dbReference type="InterPro" id="IPR001869">
    <property type="entry name" value="Thiol_cytolysin"/>
</dbReference>
<dbReference type="Gene3D" id="3.90.840.10">
    <property type="entry name" value="Thiol-activated cytolysin superfamily/Thiol-activated cytolysin, alpha-beta domain"/>
    <property type="match status" value="1"/>
</dbReference>
<evidence type="ECO:0000256" key="1">
    <source>
        <dbReference type="SAM" id="MobiDB-lite"/>
    </source>
</evidence>
<evidence type="ECO:0000313" key="3">
    <source>
        <dbReference type="Proteomes" id="UP001597319"/>
    </source>
</evidence>
<gene>
    <name evidence="2" type="ORF">ACFSR1_16180</name>
</gene>
<dbReference type="InterPro" id="IPR036363">
    <property type="entry name" value="Thiol_cytolysin_ab_sf"/>
</dbReference>